<dbReference type="PANTHER" id="PTHR13950">
    <property type="entry name" value="RABCONNECTIN-RELATED"/>
    <property type="match status" value="1"/>
</dbReference>
<sequence>MASHPTLPYYLTGAQDGSVRMFEWGHAQQITCFRAGGNSRVTRIKFNHQGNKFGVVDADGFISLYQTNWKYSATSGSQAKPYLLQLDSQAITAFTCHDSGATVVAYAPKNQLLISGGRKGFTCLFDLRQRQQRHVFQSHDSAVKAIAIDTTEEYFITGSAEGNIKIWSLTNFTLLHTFLNEHARQSLFRNIGTGVMQIETGPANYIFSCGADGTVKMRTLPDRFSTINDPLRNDVKFFL</sequence>
<dbReference type="Gene3D" id="2.130.10.10">
    <property type="entry name" value="YVTN repeat-like/Quinoprotein amine dehydrogenase"/>
    <property type="match status" value="1"/>
</dbReference>
<dbReference type="Pfam" id="PF00400">
    <property type="entry name" value="WD40"/>
    <property type="match status" value="2"/>
</dbReference>
<feature type="repeat" description="WD" evidence="2">
    <location>
        <begin position="136"/>
        <end position="177"/>
    </location>
</feature>
<evidence type="ECO:0000256" key="1">
    <source>
        <dbReference type="ARBA" id="ARBA00022737"/>
    </source>
</evidence>
<dbReference type="EMBL" id="KV932423">
    <property type="protein sequence ID" value="PIO32579.1"/>
    <property type="molecule type" value="Genomic_DNA"/>
</dbReference>
<name>A0A2G9RXF6_AQUCT</name>
<dbReference type="PROSITE" id="PS50294">
    <property type="entry name" value="WD_REPEATS_REGION"/>
    <property type="match status" value="1"/>
</dbReference>
<evidence type="ECO:0000313" key="3">
    <source>
        <dbReference type="EMBL" id="PIO32579.1"/>
    </source>
</evidence>
<keyword evidence="2" id="KW-0853">WD repeat</keyword>
<reference evidence="3" key="1">
    <citation type="submission" date="2017-08" db="EMBL/GenBank/DDBJ databases">
        <title>Assembly of the North American Bullfrog Genome.</title>
        <authorList>
            <person name="Warren R.L."/>
            <person name="Vandervalk B.P."/>
            <person name="Kucuk E."/>
            <person name="Birol I."/>
            <person name="Helbing C."/>
            <person name="Pandoh P."/>
            <person name="Behsaz B."/>
            <person name="Mohamadi H."/>
            <person name="Chu J."/>
            <person name="Jackman S."/>
            <person name="Hammond S.A."/>
            <person name="Veldhoen N."/>
            <person name="Kirk H."/>
            <person name="Zhao Y."/>
            <person name="Coope R."/>
            <person name="Pleasance S."/>
            <person name="Moore R."/>
            <person name="Holt R."/>
        </authorList>
    </citation>
    <scope>NUCLEOTIDE SEQUENCE</scope>
    <source>
        <strain evidence="3">Bruno</strain>
        <tissue evidence="3">Liver</tissue>
    </source>
</reference>
<dbReference type="InterPro" id="IPR001680">
    <property type="entry name" value="WD40_rpt"/>
</dbReference>
<dbReference type="AlphaFoldDB" id="A0A2G9RXF6"/>
<dbReference type="GO" id="GO:0043291">
    <property type="term" value="C:RAVE complex"/>
    <property type="evidence" value="ECO:0007669"/>
    <property type="project" value="TreeGrafter"/>
</dbReference>
<dbReference type="InterPro" id="IPR036322">
    <property type="entry name" value="WD40_repeat_dom_sf"/>
</dbReference>
<dbReference type="PROSITE" id="PS50082">
    <property type="entry name" value="WD_REPEATS_2"/>
    <property type="match status" value="1"/>
</dbReference>
<organism evidence="3">
    <name type="scientific">Aquarana catesbeiana</name>
    <name type="common">American bullfrog</name>
    <name type="synonym">Rana catesbeiana</name>
    <dbReference type="NCBI Taxonomy" id="8400"/>
    <lineage>
        <taxon>Eukaryota</taxon>
        <taxon>Metazoa</taxon>
        <taxon>Chordata</taxon>
        <taxon>Craniata</taxon>
        <taxon>Vertebrata</taxon>
        <taxon>Euteleostomi</taxon>
        <taxon>Amphibia</taxon>
        <taxon>Batrachia</taxon>
        <taxon>Anura</taxon>
        <taxon>Neobatrachia</taxon>
        <taxon>Ranoidea</taxon>
        <taxon>Ranidae</taxon>
        <taxon>Aquarana</taxon>
    </lineage>
</organism>
<dbReference type="SUPFAM" id="SSF50978">
    <property type="entry name" value="WD40 repeat-like"/>
    <property type="match status" value="1"/>
</dbReference>
<protein>
    <submittedName>
        <fullName evidence="3">Uncharacterized protein</fullName>
    </submittedName>
</protein>
<dbReference type="SMART" id="SM00320">
    <property type="entry name" value="WD40"/>
    <property type="match status" value="4"/>
</dbReference>
<evidence type="ECO:0000256" key="2">
    <source>
        <dbReference type="PROSITE-ProRule" id="PRU00221"/>
    </source>
</evidence>
<keyword evidence="1" id="KW-0677">Repeat</keyword>
<gene>
    <name evidence="3" type="ORF">AB205_0155050</name>
</gene>
<dbReference type="InterPro" id="IPR015943">
    <property type="entry name" value="WD40/YVTN_repeat-like_dom_sf"/>
</dbReference>
<accession>A0A2G9RXF6</accession>
<dbReference type="InterPro" id="IPR052208">
    <property type="entry name" value="DmX-like/RAVE_component"/>
</dbReference>
<dbReference type="OrthoDB" id="342131at2759"/>
<proteinExistence type="predicted"/>
<dbReference type="PANTHER" id="PTHR13950:SF12">
    <property type="entry name" value="DMX-LIKE PROTEIN 1"/>
    <property type="match status" value="1"/>
</dbReference>
<dbReference type="GO" id="GO:0007035">
    <property type="term" value="P:vacuolar acidification"/>
    <property type="evidence" value="ECO:0007669"/>
    <property type="project" value="TreeGrafter"/>
</dbReference>